<reference evidence="4 5" key="1">
    <citation type="submission" date="2016-11" db="EMBL/GenBank/DDBJ databases">
        <authorList>
            <person name="Jaros S."/>
            <person name="Januszkiewicz K."/>
            <person name="Wedrychowicz H."/>
        </authorList>
    </citation>
    <scope>NUCLEOTIDE SEQUENCE [LARGE SCALE GENOMIC DNA]</scope>
    <source>
        <strain evidence="4 5">GAS86</strain>
    </source>
</reference>
<dbReference type="Pfam" id="PF06742">
    <property type="entry name" value="DUF1214"/>
    <property type="match status" value="1"/>
</dbReference>
<dbReference type="EMBL" id="FSRM01000001">
    <property type="protein sequence ID" value="SIN81826.1"/>
    <property type="molecule type" value="Genomic_DNA"/>
</dbReference>
<dbReference type="SUPFAM" id="SSF160935">
    <property type="entry name" value="VPA0735-like"/>
    <property type="match status" value="1"/>
</dbReference>
<name>A0A1N6EFQ1_9BURK</name>
<dbReference type="InterPro" id="IPR037050">
    <property type="entry name" value="DUF1254_sf"/>
</dbReference>
<feature type="domain" description="DUF1254" evidence="3">
    <location>
        <begin position="82"/>
        <end position="213"/>
    </location>
</feature>
<dbReference type="Pfam" id="PF06863">
    <property type="entry name" value="DUF1254"/>
    <property type="match status" value="1"/>
</dbReference>
<feature type="signal peptide" evidence="1">
    <location>
        <begin position="1"/>
        <end position="28"/>
    </location>
</feature>
<dbReference type="AlphaFoldDB" id="A0A1N6EFQ1"/>
<dbReference type="PANTHER" id="PTHR36509">
    <property type="entry name" value="BLL3101 PROTEIN"/>
    <property type="match status" value="1"/>
</dbReference>
<evidence type="ECO:0000313" key="5">
    <source>
        <dbReference type="Proteomes" id="UP000184693"/>
    </source>
</evidence>
<dbReference type="InterPro" id="IPR010679">
    <property type="entry name" value="DUF1254"/>
</dbReference>
<dbReference type="Gene3D" id="2.60.40.1610">
    <property type="entry name" value="Domain of unknown function DUF1254"/>
    <property type="match status" value="1"/>
</dbReference>
<proteinExistence type="predicted"/>
<keyword evidence="1" id="KW-0732">Signal</keyword>
<dbReference type="Gene3D" id="2.60.120.600">
    <property type="entry name" value="Domain of unknown function DUF1214, C-terminal domain"/>
    <property type="match status" value="1"/>
</dbReference>
<dbReference type="PANTHER" id="PTHR36509:SF2">
    <property type="entry name" value="BLL3101 PROTEIN"/>
    <property type="match status" value="1"/>
</dbReference>
<gene>
    <name evidence="4" type="ORF">SAMN05444168_0578</name>
</gene>
<dbReference type="Proteomes" id="UP000184693">
    <property type="component" value="Unassembled WGS sequence"/>
</dbReference>
<evidence type="ECO:0000256" key="1">
    <source>
        <dbReference type="SAM" id="SignalP"/>
    </source>
</evidence>
<organism evidence="4 5">
    <name type="scientific">Paraburkholderia phenazinium</name>
    <dbReference type="NCBI Taxonomy" id="60549"/>
    <lineage>
        <taxon>Bacteria</taxon>
        <taxon>Pseudomonadati</taxon>
        <taxon>Pseudomonadota</taxon>
        <taxon>Betaproteobacteria</taxon>
        <taxon>Burkholderiales</taxon>
        <taxon>Burkholderiaceae</taxon>
        <taxon>Paraburkholderia</taxon>
    </lineage>
</organism>
<feature type="chain" id="PRO_5012229957" evidence="1">
    <location>
        <begin position="29"/>
        <end position="471"/>
    </location>
</feature>
<sequence length="471" mass="52231">MKISRLLRLGAISAGMTLMTLSHQYAGAQASTAAATIIASPEEARGIAKDAYIYAYPMLFNYQTLYEQVLDPGSKSYVGGFGKFRNYSHPYGPENKEIVTPNNDTPYSWAWLDLRREPWVLTVPAVKDDRYYVFQWIDLFTYNFAYVGSRATGNGAGHYLFAGPDWHGDTPKGIDKVFRSETDIILTLGRTALNGPADVKNVQAIQKQYQLTPLSAFEHTSAPPPAPKVTFPKWDEAKATSIDFISYLNFMLQFTQPTAPSEVDLMQRFAKIGIAPGEPFDPAALPAATREAIEQGVADGKAALADAEKHTTSSYDLFGSRQDLNGDYMKRAVAAGMGIYGNTKEEAVYVGTRVNADHEQLLGSQPYLIHFDKKDLPPAKFFWSMTMYDLPGRHLVANPINRYSIGDRTKGIRYNPDGSLDIYVQHTTPGADKESNWLPAPEGAYNVIARIYGPDASVFDGTWKFPAPQKR</sequence>
<accession>A0A1N6EFQ1</accession>
<feature type="domain" description="DUF1214" evidence="2">
    <location>
        <begin position="346"/>
        <end position="455"/>
    </location>
</feature>
<dbReference type="InterPro" id="IPR010621">
    <property type="entry name" value="DUF1214"/>
</dbReference>
<evidence type="ECO:0000313" key="4">
    <source>
        <dbReference type="EMBL" id="SIN81826.1"/>
    </source>
</evidence>
<dbReference type="InterPro" id="IPR037049">
    <property type="entry name" value="DUF1214_C_sf"/>
</dbReference>
<evidence type="ECO:0000259" key="3">
    <source>
        <dbReference type="Pfam" id="PF06863"/>
    </source>
</evidence>
<evidence type="ECO:0000259" key="2">
    <source>
        <dbReference type="Pfam" id="PF06742"/>
    </source>
</evidence>
<protein>
    <submittedName>
        <fullName evidence="4">Uncharacterized conserved protein</fullName>
    </submittedName>
</protein>